<accession>A0ABT9EGF9</accession>
<sequence length="301" mass="32073">MDDCIIIGAGPAGLTAAIYLARFRLDIRLFDSGDSRAAWIPRTNNHAGYPDGIPGSELLARMQAQAARFGAVREEAEVTAIEPVAGGFAVRIGERAALTRSVLLATGVVNNRPKMDVDLHSRALQRGLLRYCPICDGYEVTDKRVGVIGRGQHGTKEALFLRSYTRDVTLVSPDADLALDATCEAALDAAGVVRVQGPCGAFAIEDDRFAFDTADGRMAFDSVYPAMGSVIRSSLAVEAGARATEDGCLEVDDHQRTTIPGLFAAGDVVKGLDQISHAMGEAGVAATTIRNMLNEQQPIRR</sequence>
<keyword evidence="2" id="KW-0285">Flavoprotein</keyword>
<dbReference type="Proteomes" id="UP001230685">
    <property type="component" value="Unassembled WGS sequence"/>
</dbReference>
<reference evidence="5 6" key="1">
    <citation type="submission" date="2023-07" db="EMBL/GenBank/DDBJ databases">
        <authorList>
            <person name="Kim M.K."/>
        </authorList>
    </citation>
    <scope>NUCLEOTIDE SEQUENCE [LARGE SCALE GENOMIC DNA]</scope>
    <source>
        <strain evidence="5 6">KR1UV-12</strain>
    </source>
</reference>
<dbReference type="EMBL" id="JAUUDS010000001">
    <property type="protein sequence ID" value="MDP1026049.1"/>
    <property type="molecule type" value="Genomic_DNA"/>
</dbReference>
<dbReference type="InterPro" id="IPR050097">
    <property type="entry name" value="Ferredoxin-NADP_redctase_2"/>
</dbReference>
<evidence type="ECO:0000259" key="4">
    <source>
        <dbReference type="Pfam" id="PF07992"/>
    </source>
</evidence>
<comment type="caution">
    <text evidence="5">The sequence shown here is derived from an EMBL/GenBank/DDBJ whole genome shotgun (WGS) entry which is preliminary data.</text>
</comment>
<name>A0ABT9EGF9_9SPHN</name>
<feature type="domain" description="FAD/NAD(P)-binding" evidence="4">
    <location>
        <begin position="3"/>
        <end position="282"/>
    </location>
</feature>
<evidence type="ECO:0000313" key="6">
    <source>
        <dbReference type="Proteomes" id="UP001230685"/>
    </source>
</evidence>
<organism evidence="5 6">
    <name type="scientific">Sphingomonas aurea</name>
    <dbReference type="NCBI Taxonomy" id="3063994"/>
    <lineage>
        <taxon>Bacteria</taxon>
        <taxon>Pseudomonadati</taxon>
        <taxon>Pseudomonadota</taxon>
        <taxon>Alphaproteobacteria</taxon>
        <taxon>Sphingomonadales</taxon>
        <taxon>Sphingomonadaceae</taxon>
        <taxon>Sphingomonas</taxon>
    </lineage>
</organism>
<protein>
    <recommendedName>
        <fullName evidence="1">Thioredoxin reductase</fullName>
    </recommendedName>
</protein>
<proteinExistence type="predicted"/>
<evidence type="ECO:0000256" key="1">
    <source>
        <dbReference type="ARBA" id="ARBA00018719"/>
    </source>
</evidence>
<keyword evidence="3" id="KW-0560">Oxidoreductase</keyword>
<dbReference type="Gene3D" id="3.50.50.60">
    <property type="entry name" value="FAD/NAD(P)-binding domain"/>
    <property type="match status" value="2"/>
</dbReference>
<evidence type="ECO:0000313" key="5">
    <source>
        <dbReference type="EMBL" id="MDP1026049.1"/>
    </source>
</evidence>
<dbReference type="InterPro" id="IPR023753">
    <property type="entry name" value="FAD/NAD-binding_dom"/>
</dbReference>
<dbReference type="PRINTS" id="PR00469">
    <property type="entry name" value="PNDRDTASEII"/>
</dbReference>
<dbReference type="PRINTS" id="PR00368">
    <property type="entry name" value="FADPNR"/>
</dbReference>
<dbReference type="Pfam" id="PF07992">
    <property type="entry name" value="Pyr_redox_2"/>
    <property type="match status" value="1"/>
</dbReference>
<gene>
    <name evidence="5" type="ORF">Q5H91_02400</name>
</gene>
<dbReference type="InterPro" id="IPR036188">
    <property type="entry name" value="FAD/NAD-bd_sf"/>
</dbReference>
<evidence type="ECO:0000256" key="3">
    <source>
        <dbReference type="ARBA" id="ARBA00023002"/>
    </source>
</evidence>
<keyword evidence="6" id="KW-1185">Reference proteome</keyword>
<dbReference type="SUPFAM" id="SSF51905">
    <property type="entry name" value="FAD/NAD(P)-binding domain"/>
    <property type="match status" value="1"/>
</dbReference>
<evidence type="ECO:0000256" key="2">
    <source>
        <dbReference type="ARBA" id="ARBA00022630"/>
    </source>
</evidence>
<dbReference type="RefSeq" id="WP_305171618.1">
    <property type="nucleotide sequence ID" value="NZ_JAUUDS010000001.1"/>
</dbReference>
<dbReference type="PANTHER" id="PTHR48105">
    <property type="entry name" value="THIOREDOXIN REDUCTASE 1-RELATED-RELATED"/>
    <property type="match status" value="1"/>
</dbReference>